<dbReference type="InterPro" id="IPR054384">
    <property type="entry name" value="SecDF_P1_head"/>
</dbReference>
<comment type="subcellular location">
    <subcellularLocation>
        <location evidence="1 9">Cell membrane</location>
        <topology evidence="1 9">Multi-pass membrane protein</topology>
    </subcellularLocation>
</comment>
<keyword evidence="7 9" id="KW-0811">Translocation</keyword>
<evidence type="ECO:0000256" key="7">
    <source>
        <dbReference type="ARBA" id="ARBA00023010"/>
    </source>
</evidence>
<evidence type="ECO:0000256" key="9">
    <source>
        <dbReference type="HAMAP-Rule" id="MF_01463"/>
    </source>
</evidence>
<dbReference type="SUPFAM" id="SSF82866">
    <property type="entry name" value="Multidrug efflux transporter AcrB transmembrane domain"/>
    <property type="match status" value="1"/>
</dbReference>
<dbReference type="Pfam" id="PF22599">
    <property type="entry name" value="SecDF_P1_head"/>
    <property type="match status" value="1"/>
</dbReference>
<name>A0A2H0W3I5_9BACT</name>
<keyword evidence="5 9" id="KW-0653">Protein transport</keyword>
<dbReference type="PANTHER" id="PTHR30081">
    <property type="entry name" value="PROTEIN-EXPORT MEMBRANE PROTEIN SEC"/>
    <property type="match status" value="1"/>
</dbReference>
<dbReference type="Proteomes" id="UP000230935">
    <property type="component" value="Unassembled WGS sequence"/>
</dbReference>
<dbReference type="Gene3D" id="3.30.1360.200">
    <property type="match status" value="1"/>
</dbReference>
<keyword evidence="8 9" id="KW-0472">Membrane</keyword>
<dbReference type="PROSITE" id="PS50198">
    <property type="entry name" value="PPIC_PPIASE_2"/>
    <property type="match status" value="1"/>
</dbReference>
<dbReference type="PANTHER" id="PTHR30081:SF1">
    <property type="entry name" value="PROTEIN TRANSLOCASE SUBUNIT SECD"/>
    <property type="match status" value="1"/>
</dbReference>
<dbReference type="PROSITE" id="PS01096">
    <property type="entry name" value="PPIC_PPIASE_1"/>
    <property type="match status" value="1"/>
</dbReference>
<gene>
    <name evidence="9 12" type="primary">secD</name>
    <name evidence="12" type="ORF">COT81_02230</name>
</gene>
<dbReference type="NCBIfam" id="TIGR01129">
    <property type="entry name" value="secD"/>
    <property type="match status" value="1"/>
</dbReference>
<dbReference type="Gene3D" id="3.10.50.40">
    <property type="match status" value="1"/>
</dbReference>
<evidence type="ECO:0000259" key="11">
    <source>
        <dbReference type="PROSITE" id="PS50198"/>
    </source>
</evidence>
<dbReference type="InterPro" id="IPR005791">
    <property type="entry name" value="SecD"/>
</dbReference>
<organism evidence="12 13">
    <name type="scientific">Candidatus Buchananbacteria bacterium CG10_big_fil_rev_8_21_14_0_10_42_9</name>
    <dbReference type="NCBI Taxonomy" id="1974526"/>
    <lineage>
        <taxon>Bacteria</taxon>
        <taxon>Candidatus Buchananiibacteriota</taxon>
    </lineage>
</organism>
<dbReference type="SUPFAM" id="SSF54534">
    <property type="entry name" value="FKBP-like"/>
    <property type="match status" value="1"/>
</dbReference>
<protein>
    <recommendedName>
        <fullName evidence="9">Protein translocase subunit SecD</fullName>
    </recommendedName>
</protein>
<dbReference type="PRINTS" id="PR00702">
    <property type="entry name" value="ACRIFLAVINRP"/>
</dbReference>
<dbReference type="InterPro" id="IPR055344">
    <property type="entry name" value="SecD_SecF_C_bact"/>
</dbReference>
<keyword evidence="4 9" id="KW-0812">Transmembrane</keyword>
<dbReference type="InterPro" id="IPR000297">
    <property type="entry name" value="PPIase_PpiC"/>
</dbReference>
<evidence type="ECO:0000256" key="3">
    <source>
        <dbReference type="ARBA" id="ARBA00022475"/>
    </source>
</evidence>
<dbReference type="GO" id="GO:0006605">
    <property type="term" value="P:protein targeting"/>
    <property type="evidence" value="ECO:0007669"/>
    <property type="project" value="UniProtKB-UniRule"/>
</dbReference>
<dbReference type="AlphaFoldDB" id="A0A2H0W3I5"/>
<comment type="caution">
    <text evidence="12">The sequence shown here is derived from an EMBL/GenBank/DDBJ whole genome shotgun (WGS) entry which is preliminary data.</text>
</comment>
<dbReference type="GO" id="GO:0043952">
    <property type="term" value="P:protein transport by the Sec complex"/>
    <property type="evidence" value="ECO:0007669"/>
    <property type="project" value="UniProtKB-UniRule"/>
</dbReference>
<dbReference type="Gene3D" id="3.30.70.3400">
    <property type="match status" value="1"/>
</dbReference>
<evidence type="ECO:0000256" key="5">
    <source>
        <dbReference type="ARBA" id="ARBA00022927"/>
    </source>
</evidence>
<accession>A0A2H0W3I5</accession>
<comment type="function">
    <text evidence="9">Part of the Sec protein translocase complex. Interacts with the SecYEG preprotein conducting channel. SecDF uses the proton motive force (PMF) to complete protein translocation after the ATP-dependent function of SecA.</text>
</comment>
<feature type="transmembrane region" description="Helical" evidence="9">
    <location>
        <begin position="484"/>
        <end position="506"/>
    </location>
</feature>
<dbReference type="Pfam" id="PF21760">
    <property type="entry name" value="SecD_1st"/>
    <property type="match status" value="1"/>
</dbReference>
<dbReference type="InterPro" id="IPR022813">
    <property type="entry name" value="SecD/SecF_arch_bac"/>
</dbReference>
<proteinExistence type="inferred from homology"/>
<evidence type="ECO:0000256" key="2">
    <source>
        <dbReference type="ARBA" id="ARBA00022448"/>
    </source>
</evidence>
<dbReference type="EMBL" id="PEZZ01000016">
    <property type="protein sequence ID" value="PIS05210.1"/>
    <property type="molecule type" value="Genomic_DNA"/>
</dbReference>
<dbReference type="GO" id="GO:0015450">
    <property type="term" value="F:protein-transporting ATPase activity"/>
    <property type="evidence" value="ECO:0007669"/>
    <property type="project" value="InterPro"/>
</dbReference>
<dbReference type="InterPro" id="IPR048631">
    <property type="entry name" value="SecD_1st"/>
</dbReference>
<feature type="transmembrane region" description="Helical" evidence="9">
    <location>
        <begin position="389"/>
        <end position="406"/>
    </location>
</feature>
<reference evidence="13" key="1">
    <citation type="submission" date="2017-09" db="EMBL/GenBank/DDBJ databases">
        <title>Depth-based differentiation of microbial function through sediment-hosted aquifers and enrichment of novel symbionts in the deep terrestrial subsurface.</title>
        <authorList>
            <person name="Probst A.J."/>
            <person name="Ladd B."/>
            <person name="Jarett J.K."/>
            <person name="Geller-Mcgrath D.E."/>
            <person name="Sieber C.M.K."/>
            <person name="Emerson J.B."/>
            <person name="Anantharaman K."/>
            <person name="Thomas B.C."/>
            <person name="Malmstrom R."/>
            <person name="Stieglmeier M."/>
            <person name="Klingl A."/>
            <person name="Woyke T."/>
            <person name="Ryan C.M."/>
            <person name="Banfield J.F."/>
        </authorList>
    </citation>
    <scope>NUCLEOTIDE SEQUENCE [LARGE SCALE GENOMIC DNA]</scope>
</reference>
<feature type="transmembrane region" description="Helical" evidence="9">
    <location>
        <begin position="439"/>
        <end position="463"/>
    </location>
</feature>
<evidence type="ECO:0000313" key="13">
    <source>
        <dbReference type="Proteomes" id="UP000230935"/>
    </source>
</evidence>
<keyword evidence="6 9" id="KW-1133">Transmembrane helix</keyword>
<dbReference type="Pfam" id="PF13616">
    <property type="entry name" value="Rotamase_3"/>
    <property type="match status" value="1"/>
</dbReference>
<dbReference type="GO" id="GO:0003755">
    <property type="term" value="F:peptidyl-prolyl cis-trans isomerase activity"/>
    <property type="evidence" value="ECO:0007669"/>
    <property type="project" value="UniProtKB-KW"/>
</dbReference>
<evidence type="ECO:0000256" key="6">
    <source>
        <dbReference type="ARBA" id="ARBA00022989"/>
    </source>
</evidence>
<keyword evidence="10" id="KW-0697">Rotamase</keyword>
<evidence type="ECO:0000256" key="1">
    <source>
        <dbReference type="ARBA" id="ARBA00004651"/>
    </source>
</evidence>
<dbReference type="HAMAP" id="MF_01463_B">
    <property type="entry name" value="SecD_B"/>
    <property type="match status" value="1"/>
</dbReference>
<comment type="subunit">
    <text evidence="9">Forms a complex with SecF. Part of the essential Sec protein translocation apparatus which comprises SecA, SecYEG and auxiliary proteins SecDF. Other proteins may also be involved.</text>
</comment>
<feature type="domain" description="PpiC" evidence="11">
    <location>
        <begin position="142"/>
        <end position="235"/>
    </location>
</feature>
<dbReference type="NCBIfam" id="TIGR00916">
    <property type="entry name" value="2A0604s01"/>
    <property type="match status" value="1"/>
</dbReference>
<dbReference type="InterPro" id="IPR048634">
    <property type="entry name" value="SecD_SecF_C"/>
</dbReference>
<evidence type="ECO:0000313" key="12">
    <source>
        <dbReference type="EMBL" id="PIS05210.1"/>
    </source>
</evidence>
<dbReference type="InterPro" id="IPR046357">
    <property type="entry name" value="PPIase_dom_sf"/>
</dbReference>
<feature type="transmembrane region" description="Helical" evidence="9">
    <location>
        <begin position="413"/>
        <end position="433"/>
    </location>
</feature>
<evidence type="ECO:0000256" key="10">
    <source>
        <dbReference type="PROSITE-ProRule" id="PRU00278"/>
    </source>
</evidence>
<sequence>MKSKGKIYIITVLILAGGFLLSAFDFPSIFNFIPGLPQSDFRLGLDLQGGARLIYQADITQIGSNDPSDAVEGVRDVIERRVNAFGVSEPLVQTNQSGNDWRVTVELAGVDDIDAAIAMIGETPLLEFKEAKTVTPENEAGKEDDQRTAEILEIKNRAQNVLNQVLENPENFEQLAAENSEDLSNKDQGGDLGYVQRGLLVPAFEEVIFDKLAIDEIYPELVQTPFGFHIIKKTGEQEGATETGETALEVRSSHILFTTPQADNTGIDWQNTGLTGEYLSRARVEFDNLTGIAQVGVEFNSEGSKLFQDITSRNIGKQVGIFLDGQLISAPTVQDEIAGGQAVITGNFSIDEAQTLARRLNAGALPVPIELISQQRVGASLGQTSVDKSLEAAVLGFVLVLIFMILTYRLPGLIAAVSLLIYGAIMLALFKIIPVTLTLSGIAGFILSLGMAVDANVLVYERLKEELKLKKSIHGAIKDAFTRAWPAIFDGNLSTLLTCIILMSFSTSLVKGFAITLSIGIIVSVFSALVVSRYLLYLIGFWVKNNLWLYGVSAKKIYLRDD</sequence>
<keyword evidence="10" id="KW-0413">Isomerase</keyword>
<dbReference type="InterPro" id="IPR023058">
    <property type="entry name" value="PPIase_PpiC_CS"/>
</dbReference>
<dbReference type="GO" id="GO:0005886">
    <property type="term" value="C:plasma membrane"/>
    <property type="evidence" value="ECO:0007669"/>
    <property type="project" value="UniProtKB-SubCell"/>
</dbReference>
<keyword evidence="2 9" id="KW-0813">Transport</keyword>
<dbReference type="Pfam" id="PF02355">
    <property type="entry name" value="SecD_SecF_C"/>
    <property type="match status" value="1"/>
</dbReference>
<evidence type="ECO:0000256" key="8">
    <source>
        <dbReference type="ARBA" id="ARBA00023136"/>
    </source>
</evidence>
<dbReference type="GO" id="GO:0065002">
    <property type="term" value="P:intracellular protein transmembrane transport"/>
    <property type="evidence" value="ECO:0007669"/>
    <property type="project" value="UniProtKB-UniRule"/>
</dbReference>
<dbReference type="Gene3D" id="1.20.1640.10">
    <property type="entry name" value="Multidrug efflux transporter AcrB transmembrane domain"/>
    <property type="match status" value="1"/>
</dbReference>
<feature type="transmembrane region" description="Helical" evidence="9">
    <location>
        <begin position="512"/>
        <end position="536"/>
    </location>
</feature>
<comment type="similarity">
    <text evidence="9">Belongs to the SecD/SecF family. SecD subfamily.</text>
</comment>
<dbReference type="InterPro" id="IPR001036">
    <property type="entry name" value="Acrflvin-R"/>
</dbReference>
<keyword evidence="3 9" id="KW-1003">Cell membrane</keyword>
<feature type="transmembrane region" description="Helical" evidence="9">
    <location>
        <begin position="7"/>
        <end position="24"/>
    </location>
</feature>
<evidence type="ECO:0000256" key="4">
    <source>
        <dbReference type="ARBA" id="ARBA00022692"/>
    </source>
</evidence>